<feature type="transmembrane region" description="Helical" evidence="7">
    <location>
        <begin position="71"/>
        <end position="89"/>
    </location>
</feature>
<dbReference type="GO" id="GO:0016740">
    <property type="term" value="F:transferase activity"/>
    <property type="evidence" value="ECO:0007669"/>
    <property type="project" value="UniProtKB-KW"/>
</dbReference>
<dbReference type="InterPro" id="IPR017850">
    <property type="entry name" value="Alkaline_phosphatase_core_sf"/>
</dbReference>
<proteinExistence type="predicted"/>
<dbReference type="STRING" id="1631871.FOL01_0731"/>
<evidence type="ECO:0000256" key="3">
    <source>
        <dbReference type="ARBA" id="ARBA00022475"/>
    </source>
</evidence>
<dbReference type="InterPro" id="IPR000917">
    <property type="entry name" value="Sulfatase_N"/>
</dbReference>
<feature type="transmembrane region" description="Helical" evidence="7">
    <location>
        <begin position="21"/>
        <end position="40"/>
    </location>
</feature>
<evidence type="ECO:0000259" key="8">
    <source>
        <dbReference type="Pfam" id="PF00884"/>
    </source>
</evidence>
<dbReference type="OrthoDB" id="243547at2"/>
<dbReference type="Proteomes" id="UP000185473">
    <property type="component" value="Chromosome"/>
</dbReference>
<dbReference type="EMBL" id="CP014332">
    <property type="protein sequence ID" value="APS41590.1"/>
    <property type="molecule type" value="Genomic_DNA"/>
</dbReference>
<evidence type="ECO:0000256" key="2">
    <source>
        <dbReference type="ARBA" id="ARBA00004936"/>
    </source>
</evidence>
<dbReference type="SUPFAM" id="SSF53649">
    <property type="entry name" value="Alkaline phosphatase-like"/>
    <property type="match status" value="1"/>
</dbReference>
<dbReference type="Pfam" id="PF00884">
    <property type="entry name" value="Sulfatase"/>
    <property type="match status" value="1"/>
</dbReference>
<feature type="transmembrane region" description="Helical" evidence="7">
    <location>
        <begin position="186"/>
        <end position="205"/>
    </location>
</feature>
<reference evidence="9 10" key="1">
    <citation type="submission" date="2016-02" db="EMBL/GenBank/DDBJ databases">
        <title>Complete Genome Sequence of Weissella jogaejeotgali FOL01.</title>
        <authorList>
            <person name="Lee J.-H."/>
            <person name="Ku H.-J."/>
        </authorList>
    </citation>
    <scope>NUCLEOTIDE SEQUENCE [LARGE SCALE GENOMIC DNA]</scope>
    <source>
        <strain evidence="9 10">FOL01</strain>
    </source>
</reference>
<evidence type="ECO:0000256" key="5">
    <source>
        <dbReference type="ARBA" id="ARBA00022989"/>
    </source>
</evidence>
<keyword evidence="10" id="KW-1185">Reference proteome</keyword>
<keyword evidence="9" id="KW-0808">Transferase</keyword>
<feature type="transmembrane region" description="Helical" evidence="7">
    <location>
        <begin position="96"/>
        <end position="114"/>
    </location>
</feature>
<name>A0A1L6RAU6_9LACO</name>
<keyword evidence="5 7" id="KW-1133">Transmembrane helix</keyword>
<evidence type="ECO:0000256" key="7">
    <source>
        <dbReference type="SAM" id="Phobius"/>
    </source>
</evidence>
<dbReference type="KEGG" id="wjo:FOL01_0731"/>
<dbReference type="InterPro" id="IPR050448">
    <property type="entry name" value="OpgB/LTA_synthase_biosynth"/>
</dbReference>
<keyword evidence="6 7" id="KW-0472">Membrane</keyword>
<evidence type="ECO:0000256" key="4">
    <source>
        <dbReference type="ARBA" id="ARBA00022692"/>
    </source>
</evidence>
<dbReference type="CDD" id="cd16015">
    <property type="entry name" value="LTA_synthase"/>
    <property type="match status" value="1"/>
</dbReference>
<keyword evidence="3" id="KW-1003">Cell membrane</keyword>
<dbReference type="PANTHER" id="PTHR47371:SF3">
    <property type="entry name" value="PHOSPHOGLYCEROL TRANSFERASE I"/>
    <property type="match status" value="1"/>
</dbReference>
<evidence type="ECO:0000313" key="9">
    <source>
        <dbReference type="EMBL" id="APS41590.1"/>
    </source>
</evidence>
<dbReference type="AlphaFoldDB" id="A0A1L6RAU6"/>
<feature type="domain" description="Sulfatase N-terminal" evidence="8">
    <location>
        <begin position="284"/>
        <end position="587"/>
    </location>
</feature>
<dbReference type="Gene3D" id="3.40.720.10">
    <property type="entry name" value="Alkaline Phosphatase, subunit A"/>
    <property type="match status" value="1"/>
</dbReference>
<accession>A0A1L6RAU6</accession>
<protein>
    <submittedName>
        <fullName evidence="9">Phosphoglycerol transferase</fullName>
    </submittedName>
</protein>
<feature type="transmembrane region" description="Helical" evidence="7">
    <location>
        <begin position="143"/>
        <end position="165"/>
    </location>
</feature>
<dbReference type="GO" id="GO:0005886">
    <property type="term" value="C:plasma membrane"/>
    <property type="evidence" value="ECO:0007669"/>
    <property type="project" value="UniProtKB-SubCell"/>
</dbReference>
<evidence type="ECO:0000256" key="1">
    <source>
        <dbReference type="ARBA" id="ARBA00004651"/>
    </source>
</evidence>
<gene>
    <name evidence="9" type="ORF">FOL01_0731</name>
</gene>
<organism evidence="9 10">
    <name type="scientific">Weissella jogaejeotgali</name>
    <dbReference type="NCBI Taxonomy" id="1631871"/>
    <lineage>
        <taxon>Bacteria</taxon>
        <taxon>Bacillati</taxon>
        <taxon>Bacillota</taxon>
        <taxon>Bacilli</taxon>
        <taxon>Lactobacillales</taxon>
        <taxon>Lactobacillaceae</taxon>
        <taxon>Weissella</taxon>
    </lineage>
</organism>
<evidence type="ECO:0000256" key="6">
    <source>
        <dbReference type="ARBA" id="ARBA00023136"/>
    </source>
</evidence>
<comment type="subcellular location">
    <subcellularLocation>
        <location evidence="1">Cell membrane</location>
        <topology evidence="1">Multi-pass membrane protein</topology>
    </subcellularLocation>
</comment>
<evidence type="ECO:0000313" key="10">
    <source>
        <dbReference type="Proteomes" id="UP000185473"/>
    </source>
</evidence>
<dbReference type="PANTHER" id="PTHR47371">
    <property type="entry name" value="LIPOTEICHOIC ACID SYNTHASE"/>
    <property type="match status" value="1"/>
</dbReference>
<keyword evidence="4 7" id="KW-0812">Transmembrane</keyword>
<comment type="pathway">
    <text evidence="2">Cell wall biogenesis; lipoteichoic acid biosynthesis.</text>
</comment>
<sequence>MKKFLSRTKFVGPSFNSVMKLLTVGLIFSFFTTVLLQFAMHFQVWGRRGAQSTDMNVVVHYVLEFLTRSQMVYSVLACLLLFIFIVVLVNRLFIGTAIYSILAIIAVVAEYMKMSTRNEPIILSDMAELTAVSGLTKMIDKGLLIGAIIAIAVLLVGAVLIELYMRRKRAGVFAESVRNMMFLQSGSRLGVLLISFGLLATPFVVNADQNKAILYHFGYQRQNNIMVDDAMINGPIMTFVSNISSVIMREPDDYSAKEMARLQKKYTNYASELNKTRQDNLKGQTVISILSESLTNPNEVPKLKYEGPDVYKNINQIKQDAVLSGTMLSSGYGGGTANIEYMTIAGFPLATFAPEMVVPYTQLVPYANEVPTLPNLFDQREVLHPYPGMFYNRRDAYKDIGIQKFYTTDGLKNKYPDKYTGKLSSKTDYPADKNAYRFLLDKIDDTQSKKSQFLQLMTMQNHLMYKANEYPGSPYKVLEPAVSQNTKDQVETYITGVHETDMATKKLIDKVENMDRPVTLVFYGDHWPVVFTFIDQETQMKKSHETDYFIYQNKAARDNSKQSTLRRDQRPYASPSDFPSLLLQATNSKVTPFFALQTKVVDKLPVFANYARDTFVDNNGKELKTKDLTSKQKELLHDLKLVQYDLSAGEHYLSSDFTHKK</sequence>